<gene>
    <name evidence="3" type="primary">LOC108986382</name>
</gene>
<proteinExistence type="predicted"/>
<accession>A0A6P9EFU0</accession>
<keyword evidence="2" id="KW-1185">Reference proteome</keyword>
<reference evidence="3" key="1">
    <citation type="submission" date="2025-08" db="UniProtKB">
        <authorList>
            <consortium name="RefSeq"/>
        </authorList>
    </citation>
    <scope>IDENTIFICATION</scope>
    <source>
        <tissue evidence="3">Leaves</tissue>
    </source>
</reference>
<dbReference type="InParanoid" id="A0A6P9EFU0"/>
<feature type="transmembrane region" description="Helical" evidence="1">
    <location>
        <begin position="7"/>
        <end position="28"/>
    </location>
</feature>
<evidence type="ECO:0000313" key="2">
    <source>
        <dbReference type="Proteomes" id="UP000235220"/>
    </source>
</evidence>
<keyword evidence="1" id="KW-0812">Transmembrane</keyword>
<protein>
    <submittedName>
        <fullName evidence="3">Uncharacterized protein LOC108986382</fullName>
    </submittedName>
</protein>
<keyword evidence="1" id="KW-1133">Transmembrane helix</keyword>
<keyword evidence="1" id="KW-0472">Membrane</keyword>
<dbReference type="Proteomes" id="UP000235220">
    <property type="component" value="Chromosome 1"/>
</dbReference>
<dbReference type="PANTHER" id="PTHR47150">
    <property type="entry name" value="OS12G0169200 PROTEIN"/>
    <property type="match status" value="1"/>
</dbReference>
<organism evidence="2 3">
    <name type="scientific">Juglans regia</name>
    <name type="common">English walnut</name>
    <dbReference type="NCBI Taxonomy" id="51240"/>
    <lineage>
        <taxon>Eukaryota</taxon>
        <taxon>Viridiplantae</taxon>
        <taxon>Streptophyta</taxon>
        <taxon>Embryophyta</taxon>
        <taxon>Tracheophyta</taxon>
        <taxon>Spermatophyta</taxon>
        <taxon>Magnoliopsida</taxon>
        <taxon>eudicotyledons</taxon>
        <taxon>Gunneridae</taxon>
        <taxon>Pentapetalae</taxon>
        <taxon>rosids</taxon>
        <taxon>fabids</taxon>
        <taxon>Fagales</taxon>
        <taxon>Juglandaceae</taxon>
        <taxon>Juglans</taxon>
    </lineage>
</organism>
<dbReference type="AlphaFoldDB" id="A0A6P9EFU0"/>
<evidence type="ECO:0000313" key="3">
    <source>
        <dbReference type="RefSeq" id="XP_035547150.1"/>
    </source>
</evidence>
<dbReference type="OrthoDB" id="1624952at2759"/>
<evidence type="ECO:0000256" key="1">
    <source>
        <dbReference type="SAM" id="Phobius"/>
    </source>
</evidence>
<dbReference type="Pfam" id="PF04827">
    <property type="entry name" value="Plant_tran"/>
    <property type="match status" value="1"/>
</dbReference>
<dbReference type="InterPro" id="IPR006912">
    <property type="entry name" value="Harbinger_derived_prot"/>
</dbReference>
<dbReference type="RefSeq" id="XP_035547150.1">
    <property type="nucleotide sequence ID" value="XM_035691257.1"/>
</dbReference>
<name>A0A6P9EFU0_JUGRE</name>
<dbReference type="GeneID" id="108986382"/>
<dbReference type="PANTHER" id="PTHR47150:SF7">
    <property type="entry name" value="NUCLEASE"/>
    <property type="match status" value="1"/>
</dbReference>
<sequence length="178" mass="20242">MESHRDIVAIANVVSLFSVIIFKGMNVFSSLNANDIARLLVIGEQWGFPGMLGKLAQGRAPLVNSTINDNDYTMGYYLADGIYLKWSTFVKTIPSPQENKKKKFATTQESARKDVERAFGVLQQRFAIVHRPSRLFKVNDLTNIMKACVILHNMIIKDERNDTQDLNMEYDQLDDNIP</sequence>
<dbReference type="KEGG" id="jre:108986382"/>